<keyword evidence="13" id="KW-0675">Receptor</keyword>
<comment type="subcellular location">
    <subcellularLocation>
        <location evidence="1">Membrane</location>
        <topology evidence="1">Single-pass type I membrane protein</topology>
    </subcellularLocation>
</comment>
<dbReference type="InterPro" id="IPR032675">
    <property type="entry name" value="LRR_dom_sf"/>
</dbReference>
<dbReference type="FunFam" id="3.80.10.10:FF:000215">
    <property type="entry name" value="Receptor-like protein kinase HSL1"/>
    <property type="match status" value="1"/>
</dbReference>
<evidence type="ECO:0000259" key="12">
    <source>
        <dbReference type="Pfam" id="PF08263"/>
    </source>
</evidence>
<keyword evidence="5" id="KW-0677">Repeat</keyword>
<dbReference type="GO" id="GO:0016020">
    <property type="term" value="C:membrane"/>
    <property type="evidence" value="ECO:0007669"/>
    <property type="project" value="UniProtKB-SubCell"/>
</dbReference>
<reference evidence="13" key="1">
    <citation type="submission" date="2022-11" db="EMBL/GenBank/DDBJ databases">
        <authorList>
            <person name="Hyden B.L."/>
            <person name="Feng K."/>
            <person name="Yates T."/>
            <person name="Jawdy S."/>
            <person name="Smart L.B."/>
            <person name="Muchero W."/>
        </authorList>
    </citation>
    <scope>NUCLEOTIDE SEQUENCE</scope>
    <source>
        <tissue evidence="13">Shoot tip</tissue>
    </source>
</reference>
<dbReference type="FunFam" id="3.80.10.10:FF:000077">
    <property type="entry name" value="LRR receptor-like serine/threonine-protein kinase ERL1"/>
    <property type="match status" value="1"/>
</dbReference>
<dbReference type="GO" id="GO:0005524">
    <property type="term" value="F:ATP binding"/>
    <property type="evidence" value="ECO:0007669"/>
    <property type="project" value="UniProtKB-UniRule"/>
</dbReference>
<evidence type="ECO:0000313" key="14">
    <source>
        <dbReference type="Proteomes" id="UP001151532"/>
    </source>
</evidence>
<dbReference type="Pfam" id="PF00560">
    <property type="entry name" value="LRR_1"/>
    <property type="match status" value="6"/>
</dbReference>
<organism evidence="13 14">
    <name type="scientific">Salix purpurea</name>
    <name type="common">Purple osier willow</name>
    <dbReference type="NCBI Taxonomy" id="77065"/>
    <lineage>
        <taxon>Eukaryota</taxon>
        <taxon>Viridiplantae</taxon>
        <taxon>Streptophyta</taxon>
        <taxon>Embryophyta</taxon>
        <taxon>Tracheophyta</taxon>
        <taxon>Spermatophyta</taxon>
        <taxon>Magnoliopsida</taxon>
        <taxon>eudicotyledons</taxon>
        <taxon>Gunneridae</taxon>
        <taxon>Pentapetalae</taxon>
        <taxon>rosids</taxon>
        <taxon>fabids</taxon>
        <taxon>Malpighiales</taxon>
        <taxon>Salicaceae</taxon>
        <taxon>Saliceae</taxon>
        <taxon>Salix</taxon>
    </lineage>
</organism>
<keyword evidence="9" id="KW-0067">ATP-binding</keyword>
<dbReference type="InterPro" id="IPR017441">
    <property type="entry name" value="Protein_kinase_ATP_BS"/>
</dbReference>
<dbReference type="InterPro" id="IPR001611">
    <property type="entry name" value="Leu-rich_rpt"/>
</dbReference>
<evidence type="ECO:0000256" key="6">
    <source>
        <dbReference type="ARBA" id="ARBA00022989"/>
    </source>
</evidence>
<evidence type="ECO:0000256" key="10">
    <source>
        <dbReference type="SAM" id="Phobius"/>
    </source>
</evidence>
<feature type="binding site" evidence="9">
    <location>
        <position position="684"/>
    </location>
    <ligand>
        <name>ATP</name>
        <dbReference type="ChEBI" id="CHEBI:30616"/>
    </ligand>
</feature>
<dbReference type="GO" id="GO:0016301">
    <property type="term" value="F:kinase activity"/>
    <property type="evidence" value="ECO:0007669"/>
    <property type="project" value="UniProtKB-KW"/>
</dbReference>
<sequence>MLLFLFLSILSFSSSSLSLNQEGLYLQQTKLSLSDPDSALSSWSDRDTTPCSWSGIKCDPATNSVTSIDLSNTNVAGPFPSLLCRLQNLTSLSFSNNNINSTLPLDISACQNLQHLDLSQNLLTGTLPHTLADLPNLRYLDLTGNNFSGNITTLRMLNLSYNPFTPGRIPPEFGNFTNLEILWLSQCNLIGEIPDSLGRLKKLRDLDLAYNNLVGSIPKSLTELTSVVQIELYNNSLTGGLPRGMGKLTELKRFDASMNRLTGWIPDELCQLPLESLNLYENGFTGTLPPGIADSPNLYELRLFQNGLTGELPQNLGKNAPLRWLDVSNNNLTGQIPASLCQYGELEEILMIYNSFSGQIPESLSHCRSLTRVRLGYNRLSGEVPTGLWGLPRVSLFDLVNNSFSGPISKTVASAANLSKLIIDRNNFDGSLPEEIGFLANLSEFSGSENRFNGSLPGSIVNLKELGSLDLHGNALSGELPDGVNSWKKMNELNLANNAFSGNIPDGIAGMSVLNYLDLSNNRFSGKIPTGLQNLKLNKLNLSSNRLSGEIPPLFAKEMYKSSFIGNPGLCGDIEGLCDGKGGGRGIGYAWLMRSVFALAVFLLIFGLVWFYFKYRNFKKARAADKSRWTLMSFHNLGFSEYEILDCLDEDNVIGSGSSGKVYKVVLSNGEAVAVKKLWGAPKKQSDDVEKGQVIQDNCFDAEVATLKYAYTLRVNEKSDIYSFGVVILELVTGKRPVDPDYGEKDLVNWVCTNIDQKGVDHVIDSKLDSCFKEEISKVLNIAILCTNPLPINRPSMRRVVKMLQEIGAENQSKTAKKDGKLTPYYYEDASDHGSFLPPPPGWCSHRERLIHGEEKEKVKRKVVLTPFLFYEDRLGWLHLVPFVAPVSGLSIEYLLCSIFSDNDSDNNTADNYVKGISNYANVFSNLQIGESVSMEWRSS</sequence>
<comment type="caution">
    <text evidence="13">The sequence shown here is derived from an EMBL/GenBank/DDBJ whole genome shotgun (WGS) entry which is preliminary data.</text>
</comment>
<dbReference type="PANTHER" id="PTHR48054:SF17">
    <property type="entry name" value="PROTEIN KINASE DOMAIN-CONTAINING PROTEIN"/>
    <property type="match status" value="1"/>
</dbReference>
<keyword evidence="4 11" id="KW-0732">Signal</keyword>
<dbReference type="Pfam" id="PF08263">
    <property type="entry name" value="LRRNT_2"/>
    <property type="match status" value="1"/>
</dbReference>
<accession>A0A9Q0WMN8</accession>
<evidence type="ECO:0000313" key="13">
    <source>
        <dbReference type="EMBL" id="KAJ6769894.1"/>
    </source>
</evidence>
<evidence type="ECO:0000256" key="7">
    <source>
        <dbReference type="ARBA" id="ARBA00023136"/>
    </source>
</evidence>
<evidence type="ECO:0000256" key="2">
    <source>
        <dbReference type="ARBA" id="ARBA00022614"/>
    </source>
</evidence>
<dbReference type="EMBL" id="JAPFFK010000003">
    <property type="protein sequence ID" value="KAJ6769894.1"/>
    <property type="molecule type" value="Genomic_DNA"/>
</dbReference>
<dbReference type="Gene3D" id="3.80.10.10">
    <property type="entry name" value="Ribonuclease Inhibitor"/>
    <property type="match status" value="3"/>
</dbReference>
<dbReference type="FunFam" id="3.80.10.10:FF:000671">
    <property type="entry name" value="Receptor-like protein kinase 5"/>
    <property type="match status" value="1"/>
</dbReference>
<keyword evidence="7 10" id="KW-0472">Membrane</keyword>
<dbReference type="Gene3D" id="3.30.200.20">
    <property type="entry name" value="Phosphorylase Kinase, domain 1"/>
    <property type="match status" value="1"/>
</dbReference>
<dbReference type="Proteomes" id="UP001151532">
    <property type="component" value="Chromosome 11"/>
</dbReference>
<evidence type="ECO:0000256" key="11">
    <source>
        <dbReference type="SAM" id="SignalP"/>
    </source>
</evidence>
<proteinExistence type="predicted"/>
<keyword evidence="9" id="KW-0547">Nucleotide-binding</keyword>
<dbReference type="InterPro" id="IPR013210">
    <property type="entry name" value="LRR_N_plant-typ"/>
</dbReference>
<keyword evidence="14" id="KW-1185">Reference proteome</keyword>
<dbReference type="SMART" id="SM00369">
    <property type="entry name" value="LRR_TYP"/>
    <property type="match status" value="7"/>
</dbReference>
<dbReference type="InterPro" id="IPR003591">
    <property type="entry name" value="Leu-rich_rpt_typical-subtyp"/>
</dbReference>
<feature type="signal peptide" evidence="11">
    <location>
        <begin position="1"/>
        <end position="18"/>
    </location>
</feature>
<dbReference type="PANTHER" id="PTHR48054">
    <property type="entry name" value="RECEPTOR KINASE-LIKE PROTEIN XA21"/>
    <property type="match status" value="1"/>
</dbReference>
<evidence type="ECO:0000256" key="1">
    <source>
        <dbReference type="ARBA" id="ARBA00004479"/>
    </source>
</evidence>
<evidence type="ECO:0000256" key="8">
    <source>
        <dbReference type="ARBA" id="ARBA00023180"/>
    </source>
</evidence>
<evidence type="ECO:0000256" key="5">
    <source>
        <dbReference type="ARBA" id="ARBA00022737"/>
    </source>
</evidence>
<evidence type="ECO:0000256" key="9">
    <source>
        <dbReference type="PROSITE-ProRule" id="PRU10141"/>
    </source>
</evidence>
<dbReference type="SMART" id="SM00365">
    <property type="entry name" value="LRR_SD22"/>
    <property type="match status" value="4"/>
</dbReference>
<keyword evidence="8" id="KW-0325">Glycoprotein</keyword>
<keyword evidence="6 10" id="KW-1133">Transmembrane helix</keyword>
<dbReference type="SUPFAM" id="SSF56112">
    <property type="entry name" value="Protein kinase-like (PK-like)"/>
    <property type="match status" value="1"/>
</dbReference>
<evidence type="ECO:0000256" key="3">
    <source>
        <dbReference type="ARBA" id="ARBA00022692"/>
    </source>
</evidence>
<feature type="domain" description="Leucine-rich repeat-containing N-terminal plant-type" evidence="12">
    <location>
        <begin position="19"/>
        <end position="59"/>
    </location>
</feature>
<dbReference type="InterPro" id="IPR011009">
    <property type="entry name" value="Kinase-like_dom_sf"/>
</dbReference>
<feature type="transmembrane region" description="Helical" evidence="10">
    <location>
        <begin position="591"/>
        <end position="613"/>
    </location>
</feature>
<feature type="chain" id="PRO_5040310358" evidence="11">
    <location>
        <begin position="19"/>
        <end position="940"/>
    </location>
</feature>
<dbReference type="SUPFAM" id="SSF52047">
    <property type="entry name" value="RNI-like"/>
    <property type="match status" value="2"/>
</dbReference>
<name>A0A9Q0WMN8_SALPP</name>
<keyword evidence="13" id="KW-0808">Transferase</keyword>
<reference evidence="13" key="2">
    <citation type="journal article" date="2023" name="Int. J. Mol. Sci.">
        <title>De Novo Assembly and Annotation of 11 Diverse Shrub Willow (Salix) Genomes Reveals Novel Gene Organization in Sex-Linked Regions.</title>
        <authorList>
            <person name="Hyden B."/>
            <person name="Feng K."/>
            <person name="Yates T.B."/>
            <person name="Jawdy S."/>
            <person name="Cereghino C."/>
            <person name="Smart L.B."/>
            <person name="Muchero W."/>
        </authorList>
    </citation>
    <scope>NUCLEOTIDE SEQUENCE</scope>
    <source>
        <tissue evidence="13">Shoot tip</tissue>
    </source>
</reference>
<dbReference type="PROSITE" id="PS00107">
    <property type="entry name" value="PROTEIN_KINASE_ATP"/>
    <property type="match status" value="1"/>
</dbReference>
<dbReference type="InterPro" id="IPR052592">
    <property type="entry name" value="LRR-RLK"/>
</dbReference>
<keyword evidence="13" id="KW-0418">Kinase</keyword>
<keyword evidence="2" id="KW-0433">Leucine-rich repeat</keyword>
<keyword evidence="3 10" id="KW-0812">Transmembrane</keyword>
<dbReference type="AlphaFoldDB" id="A0A9Q0WMN8"/>
<dbReference type="Pfam" id="PF13855">
    <property type="entry name" value="LRR_8"/>
    <property type="match status" value="2"/>
</dbReference>
<dbReference type="OrthoDB" id="2021138at2759"/>
<dbReference type="Gene3D" id="1.10.510.10">
    <property type="entry name" value="Transferase(Phosphotransferase) domain 1"/>
    <property type="match status" value="1"/>
</dbReference>
<protein>
    <submittedName>
        <fullName evidence="13">LEUCINE-RICH REPEAT RECEPTOR-LIKE PROTEIN KINASE FAMILY PROTEIN-RELATED</fullName>
    </submittedName>
</protein>
<dbReference type="PROSITE" id="PS51450">
    <property type="entry name" value="LRR"/>
    <property type="match status" value="2"/>
</dbReference>
<evidence type="ECO:0000256" key="4">
    <source>
        <dbReference type="ARBA" id="ARBA00022729"/>
    </source>
</evidence>
<gene>
    <name evidence="13" type="ORF">OIU79_020703</name>
</gene>